<dbReference type="EMBL" id="FNOK01000016">
    <property type="protein sequence ID" value="SDX84575.1"/>
    <property type="molecule type" value="Genomic_DNA"/>
</dbReference>
<evidence type="ECO:0000313" key="3">
    <source>
        <dbReference type="Proteomes" id="UP000199529"/>
    </source>
</evidence>
<protein>
    <submittedName>
        <fullName evidence="2">Helix-turn-helix</fullName>
    </submittedName>
</protein>
<organism evidence="2 3">
    <name type="scientific">Saccharopolyspora shandongensis</name>
    <dbReference type="NCBI Taxonomy" id="418495"/>
    <lineage>
        <taxon>Bacteria</taxon>
        <taxon>Bacillati</taxon>
        <taxon>Actinomycetota</taxon>
        <taxon>Actinomycetes</taxon>
        <taxon>Pseudonocardiales</taxon>
        <taxon>Pseudonocardiaceae</taxon>
        <taxon>Saccharopolyspora</taxon>
    </lineage>
</organism>
<dbReference type="Pfam" id="PF13560">
    <property type="entry name" value="HTH_31"/>
    <property type="match status" value="1"/>
</dbReference>
<evidence type="ECO:0000259" key="1">
    <source>
        <dbReference type="PROSITE" id="PS50943"/>
    </source>
</evidence>
<dbReference type="InterPro" id="IPR010982">
    <property type="entry name" value="Lambda_DNA-bd_dom_sf"/>
</dbReference>
<dbReference type="RefSeq" id="WP_093266968.1">
    <property type="nucleotide sequence ID" value="NZ_FNOK01000016.1"/>
</dbReference>
<dbReference type="InterPro" id="IPR043917">
    <property type="entry name" value="DUF5753"/>
</dbReference>
<accession>A0A1H3F0Z6</accession>
<keyword evidence="3" id="KW-1185">Reference proteome</keyword>
<dbReference type="SMART" id="SM00530">
    <property type="entry name" value="HTH_XRE"/>
    <property type="match status" value="1"/>
</dbReference>
<name>A0A1H3F0Z6_9PSEU</name>
<dbReference type="Proteomes" id="UP000199529">
    <property type="component" value="Unassembled WGS sequence"/>
</dbReference>
<dbReference type="PROSITE" id="PS50943">
    <property type="entry name" value="HTH_CROC1"/>
    <property type="match status" value="1"/>
</dbReference>
<dbReference type="InterPro" id="IPR001387">
    <property type="entry name" value="Cro/C1-type_HTH"/>
</dbReference>
<dbReference type="CDD" id="cd00093">
    <property type="entry name" value="HTH_XRE"/>
    <property type="match status" value="1"/>
</dbReference>
<sequence>MAPSSPTVANWALGLRLKEKREEAGLSGIAAAKYIGITGAYLSEVEKGKKNLSSDRMSAVIESYEFSEEEADELRALRDDASQRGWWNSYSAIFSDELLRFFGYEHGAESLHTYDSGLMNGLLQTEDYARAVIESGSPNVRLAEAERRIKARLTRQRRLRGEDPLRISAVMSEAVLRQQVGGAAVLKAQLEHLADLVDELQDTLEVLVVPFEATGHHAMGGSAFHIMTFPSGRLPTLLWQETVTSTNLITDSLTVREYALAHAEAAKAALSREDSLQLIRSIFRSL</sequence>
<dbReference type="Gene3D" id="1.10.260.40">
    <property type="entry name" value="lambda repressor-like DNA-binding domains"/>
    <property type="match status" value="1"/>
</dbReference>
<dbReference type="GO" id="GO:0003677">
    <property type="term" value="F:DNA binding"/>
    <property type="evidence" value="ECO:0007669"/>
    <property type="project" value="InterPro"/>
</dbReference>
<dbReference type="STRING" id="418495.SAMN05216215_101618"/>
<dbReference type="SUPFAM" id="SSF47413">
    <property type="entry name" value="lambda repressor-like DNA-binding domains"/>
    <property type="match status" value="1"/>
</dbReference>
<dbReference type="Pfam" id="PF19054">
    <property type="entry name" value="DUF5753"/>
    <property type="match status" value="1"/>
</dbReference>
<dbReference type="AlphaFoldDB" id="A0A1H3F0Z6"/>
<reference evidence="3" key="1">
    <citation type="submission" date="2016-10" db="EMBL/GenBank/DDBJ databases">
        <authorList>
            <person name="Varghese N."/>
            <person name="Submissions S."/>
        </authorList>
    </citation>
    <scope>NUCLEOTIDE SEQUENCE [LARGE SCALE GENOMIC DNA]</scope>
    <source>
        <strain evidence="3">CGMCC 4.3530</strain>
    </source>
</reference>
<evidence type="ECO:0000313" key="2">
    <source>
        <dbReference type="EMBL" id="SDX84575.1"/>
    </source>
</evidence>
<gene>
    <name evidence="2" type="ORF">SAMN05216215_101618</name>
</gene>
<dbReference type="OrthoDB" id="4285266at2"/>
<proteinExistence type="predicted"/>
<feature type="domain" description="HTH cro/C1-type" evidence="1">
    <location>
        <begin position="17"/>
        <end position="71"/>
    </location>
</feature>